<accession>X1F7P8</accession>
<evidence type="ECO:0000259" key="3">
    <source>
        <dbReference type="SMART" id="SM00872"/>
    </source>
</evidence>
<dbReference type="SMART" id="SM00872">
    <property type="entry name" value="Alpha-mann_mid"/>
    <property type="match status" value="1"/>
</dbReference>
<dbReference type="Gene3D" id="3.20.110.10">
    <property type="entry name" value="Glycoside hydrolase 38, N terminal domain"/>
    <property type="match status" value="1"/>
</dbReference>
<dbReference type="AlphaFoldDB" id="X1F7P8"/>
<dbReference type="GO" id="GO:0006013">
    <property type="term" value="P:mannose metabolic process"/>
    <property type="evidence" value="ECO:0007669"/>
    <property type="project" value="InterPro"/>
</dbReference>
<dbReference type="InterPro" id="IPR015341">
    <property type="entry name" value="Glyco_hydro_38_cen"/>
</dbReference>
<feature type="domain" description="Glycoside hydrolase family 38 central" evidence="3">
    <location>
        <begin position="272"/>
        <end position="342"/>
    </location>
</feature>
<dbReference type="InterPro" id="IPR037094">
    <property type="entry name" value="Glyco_hydro_38_cen_sf"/>
</dbReference>
<dbReference type="InterPro" id="IPR028995">
    <property type="entry name" value="Glyco_hydro_57/38_cen_sf"/>
</dbReference>
<sequence>MKTIYLVPHTHYDVAWAFSKEDYLKINEEILKEVMKLMEVPEFKFCLEQTFLLQEIEKRNPELWQGLKRMVAEGKLEIVDGQYLMPDTMLPTGEVLVREILFGKKYCQEKFGIEVPVAWAADSFGMNAQLPQIYNKAGYKWLAFRRGAKAEITQSEFIWKGLDGSTILAHWMPLGYRAGLNLDRLEQSFSDLDKYAATPHILMPCGSGSMPPQAEIPQAVRDWNTTHPGIEMKIVTPKEFFQALEQTKRKFEVVEGELYDNELVDVFPQVCTSRLWIVQSSRECENLLMEAEEFATIAWLLGAEYPANELHQAWEGILYIAFHDIITGCGVDGIYEEVKQICTSLKAELIGSLNQSLSYIAGRVNTGGEALLAFNSMPWGILNHGEADLKLAPKFKGTPGIKEAKEVESEVIEIKKDEEGKIEGARIGFMADLPPLGYKAYKLTSQTKKPEGKIKVEEESIETPFYKVTVDKGT</sequence>
<organism evidence="4">
    <name type="scientific">marine sediment metagenome</name>
    <dbReference type="NCBI Taxonomy" id="412755"/>
    <lineage>
        <taxon>unclassified sequences</taxon>
        <taxon>metagenomes</taxon>
        <taxon>ecological metagenomes</taxon>
    </lineage>
</organism>
<dbReference type="GO" id="GO:0004559">
    <property type="term" value="F:alpha-mannosidase activity"/>
    <property type="evidence" value="ECO:0007669"/>
    <property type="project" value="InterPro"/>
</dbReference>
<dbReference type="PANTHER" id="PTHR46017">
    <property type="entry name" value="ALPHA-MANNOSIDASE 2C1"/>
    <property type="match status" value="1"/>
</dbReference>
<evidence type="ECO:0000256" key="1">
    <source>
        <dbReference type="ARBA" id="ARBA00022801"/>
    </source>
</evidence>
<gene>
    <name evidence="4" type="ORF">S03H2_02460</name>
</gene>
<keyword evidence="1" id="KW-0378">Hydrolase</keyword>
<dbReference type="SUPFAM" id="SSF88713">
    <property type="entry name" value="Glycoside hydrolase/deacetylase"/>
    <property type="match status" value="1"/>
</dbReference>
<dbReference type="Pfam" id="PF01074">
    <property type="entry name" value="Glyco_hydro_38N"/>
    <property type="match status" value="1"/>
</dbReference>
<dbReference type="GO" id="GO:0009313">
    <property type="term" value="P:oligosaccharide catabolic process"/>
    <property type="evidence" value="ECO:0007669"/>
    <property type="project" value="TreeGrafter"/>
</dbReference>
<evidence type="ECO:0000313" key="4">
    <source>
        <dbReference type="EMBL" id="GAH25419.1"/>
    </source>
</evidence>
<dbReference type="Pfam" id="PF09261">
    <property type="entry name" value="Alpha-mann_mid"/>
    <property type="match status" value="1"/>
</dbReference>
<dbReference type="SUPFAM" id="SSF88688">
    <property type="entry name" value="Families 57/38 glycoside transferase middle domain"/>
    <property type="match status" value="1"/>
</dbReference>
<reference evidence="4" key="1">
    <citation type="journal article" date="2014" name="Front. Microbiol.">
        <title>High frequency of phylogenetically diverse reductive dehalogenase-homologous genes in deep subseafloor sedimentary metagenomes.</title>
        <authorList>
            <person name="Kawai M."/>
            <person name="Futagami T."/>
            <person name="Toyoda A."/>
            <person name="Takaki Y."/>
            <person name="Nishi S."/>
            <person name="Hori S."/>
            <person name="Arai W."/>
            <person name="Tsubouchi T."/>
            <person name="Morono Y."/>
            <person name="Uchiyama I."/>
            <person name="Ito T."/>
            <person name="Fujiyama A."/>
            <person name="Inagaki F."/>
            <person name="Takami H."/>
        </authorList>
    </citation>
    <scope>NUCLEOTIDE SEQUENCE</scope>
    <source>
        <strain evidence="4">Expedition CK06-06</strain>
    </source>
</reference>
<name>X1F7P8_9ZZZZ</name>
<dbReference type="CDD" id="cd10786">
    <property type="entry name" value="GH38N_AMII_like"/>
    <property type="match status" value="1"/>
</dbReference>
<dbReference type="InterPro" id="IPR000602">
    <property type="entry name" value="Glyco_hydro_38_N"/>
</dbReference>
<dbReference type="EMBL" id="BARU01000823">
    <property type="protein sequence ID" value="GAH25419.1"/>
    <property type="molecule type" value="Genomic_DNA"/>
</dbReference>
<dbReference type="PANTHER" id="PTHR46017:SF2">
    <property type="entry name" value="MANNOSYLGLYCERATE HYDROLASE"/>
    <property type="match status" value="1"/>
</dbReference>
<dbReference type="Gene3D" id="1.20.1270.50">
    <property type="entry name" value="Glycoside hydrolase family 38, central domain"/>
    <property type="match status" value="1"/>
</dbReference>
<dbReference type="InterPro" id="IPR027291">
    <property type="entry name" value="Glyco_hydro_38_N_sf"/>
</dbReference>
<proteinExistence type="predicted"/>
<feature type="non-terminal residue" evidence="4">
    <location>
        <position position="474"/>
    </location>
</feature>
<protein>
    <recommendedName>
        <fullName evidence="3">Glycoside hydrolase family 38 central domain-containing protein</fullName>
    </recommendedName>
</protein>
<evidence type="ECO:0000256" key="2">
    <source>
        <dbReference type="ARBA" id="ARBA00023295"/>
    </source>
</evidence>
<keyword evidence="2" id="KW-0326">Glycosidase</keyword>
<comment type="caution">
    <text evidence="4">The sequence shown here is derived from an EMBL/GenBank/DDBJ whole genome shotgun (WGS) entry which is preliminary data.</text>
</comment>
<dbReference type="InterPro" id="IPR011330">
    <property type="entry name" value="Glyco_hydro/deAcase_b/a-brl"/>
</dbReference>